<dbReference type="SUPFAM" id="SSF52540">
    <property type="entry name" value="P-loop containing nucleoside triphosphate hydrolases"/>
    <property type="match status" value="1"/>
</dbReference>
<proteinExistence type="inferred from homology"/>
<organism evidence="9 10">
    <name type="scientific">Mycolicibacter acidiphilus</name>
    <dbReference type="NCBI Taxonomy" id="2835306"/>
    <lineage>
        <taxon>Bacteria</taxon>
        <taxon>Bacillati</taxon>
        <taxon>Actinomycetota</taxon>
        <taxon>Actinomycetes</taxon>
        <taxon>Mycobacteriales</taxon>
        <taxon>Mycobacteriaceae</taxon>
        <taxon>Mycolicibacter</taxon>
    </lineage>
</organism>
<dbReference type="Pfam" id="PF00004">
    <property type="entry name" value="AAA"/>
    <property type="match status" value="1"/>
</dbReference>
<feature type="domain" description="ESX-1 secretion system protein EccA1-like N-terminal" evidence="8">
    <location>
        <begin position="11"/>
        <end position="268"/>
    </location>
</feature>
<dbReference type="InterPro" id="IPR011990">
    <property type="entry name" value="TPR-like_helical_dom_sf"/>
</dbReference>
<keyword evidence="5" id="KW-0067">ATP-binding</keyword>
<dbReference type="Pfam" id="PF21545">
    <property type="entry name" value="T7SS_EccA1_N"/>
    <property type="match status" value="1"/>
</dbReference>
<reference evidence="9 10" key="1">
    <citation type="submission" date="2021-05" db="EMBL/GenBank/DDBJ databases">
        <title>Mycobacterium acidophilum sp. nov., an extremely acid-tolerant member of the genus Mycobacterium.</title>
        <authorList>
            <person name="Xia J."/>
        </authorList>
    </citation>
    <scope>NUCLEOTIDE SEQUENCE [LARGE SCALE GENOMIC DNA]</scope>
    <source>
        <strain evidence="9 10">M1</strain>
    </source>
</reference>
<dbReference type="InterPro" id="IPR050773">
    <property type="entry name" value="CbxX/CfxQ_RuBisCO_ESX"/>
</dbReference>
<evidence type="ECO:0000256" key="2">
    <source>
        <dbReference type="ARBA" id="ARBA00010378"/>
    </source>
</evidence>
<evidence type="ECO:0000256" key="1">
    <source>
        <dbReference type="ARBA" id="ARBA00004496"/>
    </source>
</evidence>
<evidence type="ECO:0000256" key="6">
    <source>
        <dbReference type="SAM" id="Coils"/>
    </source>
</evidence>
<dbReference type="Gene3D" id="3.40.50.300">
    <property type="entry name" value="P-loop containing nucleotide triphosphate hydrolases"/>
    <property type="match status" value="1"/>
</dbReference>
<dbReference type="InterPro" id="IPR049078">
    <property type="entry name" value="T7SS_EccA1-like_N"/>
</dbReference>
<accession>A0ABS5RP61</accession>
<comment type="similarity">
    <text evidence="2">Belongs to the CbxX/CfxQ family.</text>
</comment>
<dbReference type="Gene3D" id="1.25.40.10">
    <property type="entry name" value="Tetratricopeptide repeat domain"/>
    <property type="match status" value="1"/>
</dbReference>
<evidence type="ECO:0000256" key="4">
    <source>
        <dbReference type="ARBA" id="ARBA00022741"/>
    </source>
</evidence>
<dbReference type="InterPro" id="IPR027417">
    <property type="entry name" value="P-loop_NTPase"/>
</dbReference>
<gene>
    <name evidence="9" type="primary">eccA</name>
    <name evidence="9" type="ORF">KIH27_20635</name>
</gene>
<feature type="domain" description="ATPase AAA-type core" evidence="7">
    <location>
        <begin position="334"/>
        <end position="447"/>
    </location>
</feature>
<evidence type="ECO:0000256" key="3">
    <source>
        <dbReference type="ARBA" id="ARBA00022490"/>
    </source>
</evidence>
<dbReference type="PRINTS" id="PR00819">
    <property type="entry name" value="CBXCFQXSUPER"/>
</dbReference>
<dbReference type="EMBL" id="JAHCLR010000070">
    <property type="protein sequence ID" value="MBS9535994.1"/>
    <property type="molecule type" value="Genomic_DNA"/>
</dbReference>
<dbReference type="PANTHER" id="PTHR43392:SF2">
    <property type="entry name" value="AAA-TYPE ATPASE FAMILY PROTEIN _ ANKYRIN REPEAT FAMILY PROTEIN"/>
    <property type="match status" value="1"/>
</dbReference>
<evidence type="ECO:0000313" key="9">
    <source>
        <dbReference type="EMBL" id="MBS9535994.1"/>
    </source>
</evidence>
<name>A0ABS5RP61_9MYCO</name>
<dbReference type="Proteomes" id="UP001519535">
    <property type="component" value="Unassembled WGS sequence"/>
</dbReference>
<dbReference type="InterPro" id="IPR003959">
    <property type="entry name" value="ATPase_AAA_core"/>
</dbReference>
<dbReference type="PANTHER" id="PTHR43392">
    <property type="entry name" value="AAA-TYPE ATPASE FAMILY PROTEIN / ANKYRIN REPEAT FAMILY PROTEIN"/>
    <property type="match status" value="1"/>
</dbReference>
<comment type="subcellular location">
    <subcellularLocation>
        <location evidence="1">Cytoplasm</location>
    </subcellularLocation>
</comment>
<dbReference type="InterPro" id="IPR023835">
    <property type="entry name" value="T7SS_EccA"/>
</dbReference>
<keyword evidence="3" id="KW-0963">Cytoplasm</keyword>
<feature type="coiled-coil region" evidence="6">
    <location>
        <begin position="273"/>
        <end position="300"/>
    </location>
</feature>
<dbReference type="InterPro" id="IPR000641">
    <property type="entry name" value="CbxX/CfxQ"/>
</dbReference>
<keyword evidence="10" id="KW-1185">Reference proteome</keyword>
<dbReference type="Gene3D" id="1.10.8.60">
    <property type="match status" value="1"/>
</dbReference>
<keyword evidence="4" id="KW-0547">Nucleotide-binding</keyword>
<evidence type="ECO:0000256" key="5">
    <source>
        <dbReference type="ARBA" id="ARBA00022840"/>
    </source>
</evidence>
<dbReference type="NCBIfam" id="TIGR03922">
    <property type="entry name" value="T7SS_EccA"/>
    <property type="match status" value="1"/>
</dbReference>
<evidence type="ECO:0000313" key="10">
    <source>
        <dbReference type="Proteomes" id="UP001519535"/>
    </source>
</evidence>
<comment type="caution">
    <text evidence="9">The sequence shown here is derived from an EMBL/GenBank/DDBJ whole genome shotgun (WGS) entry which is preliminary data.</text>
</comment>
<dbReference type="RefSeq" id="WP_214094840.1">
    <property type="nucleotide sequence ID" value="NZ_JAHCLR010000070.1"/>
</dbReference>
<evidence type="ECO:0000259" key="8">
    <source>
        <dbReference type="Pfam" id="PF21545"/>
    </source>
</evidence>
<evidence type="ECO:0000259" key="7">
    <source>
        <dbReference type="Pfam" id="PF00004"/>
    </source>
</evidence>
<sequence length="595" mass="63902">MTSTERALPALQAAIKAMPGAPQRAAQVFELATTDDPGMADAWLGRVATGDKSLATLQQVAELADRIGTHLRMLGLSPLDLGAAFHTDYVRLPIADATSARLCYAAALITQGRYADASVQLDAADGSPAAAYVRAVLYRYAERWPDVLTALAGCANWLDATLRRAGCLLEGLAAANLGLFDRAVQALAVAEIAGAADDITRDALLCRALLARHRGETDEAQTLLTDMRVRWPSFEPAQSALADPSYGLSVTDQATIDSRTDRWDATTAMTAAQRAAQESAGEAKAQLVEAEQQLNNMIGLGEVKKRIATLRADSIARSIRQRRGLPTAAVSRHLLMIGPPGVGKTESARVVAKMFCGLGVLSRPTVYETKKASLVGRHLGDTENNTMELLQKALGATVFIDEFGDLVGRGYSGGDAYGEAIIATLVPWMENERGNTVIIGAGYPRASQRVLAANDGLQSRFSTIIEYHSYNPDELIAIAEGIAGQFGDTLEPGAADRVLREPFSNYYNSQRTNEDGDVIRQIDLLGNGRFVRTVIERAQEARNEHLVDRYGLGQIDWTDETAGGDIADDVLVQLSAADLHAGYLAALPPELRETR</sequence>
<protein>
    <submittedName>
        <fullName evidence="9">Type VII secretion AAA-ATPase EccA</fullName>
    </submittedName>
</protein>
<keyword evidence="6" id="KW-0175">Coiled coil</keyword>